<evidence type="ECO:0000256" key="1">
    <source>
        <dbReference type="SAM" id="MobiDB-lite"/>
    </source>
</evidence>
<dbReference type="Proteomes" id="UP001152759">
    <property type="component" value="Chromosome 7"/>
</dbReference>
<feature type="signal peptide" evidence="2">
    <location>
        <begin position="1"/>
        <end position="20"/>
    </location>
</feature>
<feature type="compositionally biased region" description="Basic and acidic residues" evidence="1">
    <location>
        <begin position="179"/>
        <end position="200"/>
    </location>
</feature>
<keyword evidence="2" id="KW-0732">Signal</keyword>
<sequence length="200" mass="21152">MRCFLVAMTLVAASLPSISADFWDSVPVVSQVKSAVQAVSGDMEGARETQENFINQAPVISQVKSAVQIVSGDREGARETQRRFLHEFVEPVADNTPGVGHLRGGLHLLAGDRERGAVILRRATSATAGVVGGLLGGLTGAVAGVAASDVAFTGVNSVRSGKFAPVGIVDYVTRNNPSSRREEKENDRLEPDDIRRSNLA</sequence>
<feature type="region of interest" description="Disordered" evidence="1">
    <location>
        <begin position="175"/>
        <end position="200"/>
    </location>
</feature>
<dbReference type="PANTHER" id="PTHR34494:SF1">
    <property type="entry name" value="PROTEIN CBG25024"/>
    <property type="match status" value="1"/>
</dbReference>
<dbReference type="AlphaFoldDB" id="A0A9P0AHH9"/>
<name>A0A9P0AHH9_BEMTA</name>
<dbReference type="EMBL" id="OU963868">
    <property type="protein sequence ID" value="CAH0392981.1"/>
    <property type="molecule type" value="Genomic_DNA"/>
</dbReference>
<evidence type="ECO:0000313" key="3">
    <source>
        <dbReference type="EMBL" id="CAH0392981.1"/>
    </source>
</evidence>
<evidence type="ECO:0000313" key="4">
    <source>
        <dbReference type="Proteomes" id="UP001152759"/>
    </source>
</evidence>
<reference evidence="3" key="1">
    <citation type="submission" date="2021-12" db="EMBL/GenBank/DDBJ databases">
        <authorList>
            <person name="King R."/>
        </authorList>
    </citation>
    <scope>NUCLEOTIDE SEQUENCE</scope>
</reference>
<gene>
    <name evidence="3" type="ORF">BEMITA_LOCUS11436</name>
</gene>
<evidence type="ECO:0000256" key="2">
    <source>
        <dbReference type="SAM" id="SignalP"/>
    </source>
</evidence>
<organism evidence="3 4">
    <name type="scientific">Bemisia tabaci</name>
    <name type="common">Sweetpotato whitefly</name>
    <name type="synonym">Aleurodes tabaci</name>
    <dbReference type="NCBI Taxonomy" id="7038"/>
    <lineage>
        <taxon>Eukaryota</taxon>
        <taxon>Metazoa</taxon>
        <taxon>Ecdysozoa</taxon>
        <taxon>Arthropoda</taxon>
        <taxon>Hexapoda</taxon>
        <taxon>Insecta</taxon>
        <taxon>Pterygota</taxon>
        <taxon>Neoptera</taxon>
        <taxon>Paraneoptera</taxon>
        <taxon>Hemiptera</taxon>
        <taxon>Sternorrhyncha</taxon>
        <taxon>Aleyrodoidea</taxon>
        <taxon>Aleyrodidae</taxon>
        <taxon>Aleyrodinae</taxon>
        <taxon>Bemisia</taxon>
    </lineage>
</organism>
<proteinExistence type="predicted"/>
<dbReference type="PANTHER" id="PTHR34494">
    <property type="entry name" value="PROTEIN CBG25024"/>
    <property type="match status" value="1"/>
</dbReference>
<protein>
    <submittedName>
        <fullName evidence="3">Uncharacterized protein</fullName>
    </submittedName>
</protein>
<keyword evidence="4" id="KW-1185">Reference proteome</keyword>
<accession>A0A9P0AHH9</accession>
<feature type="chain" id="PRO_5040186743" evidence="2">
    <location>
        <begin position="21"/>
        <end position="200"/>
    </location>
</feature>